<evidence type="ECO:0000256" key="1">
    <source>
        <dbReference type="SAM" id="Phobius"/>
    </source>
</evidence>
<protein>
    <recommendedName>
        <fullName evidence="3">DUF3179 domain-containing protein</fullName>
    </recommendedName>
</protein>
<organism evidence="2">
    <name type="scientific">OCS116 cluster bacterium</name>
    <dbReference type="NCBI Taxonomy" id="2030921"/>
    <lineage>
        <taxon>Bacteria</taxon>
        <taxon>Pseudomonadati</taxon>
        <taxon>Pseudomonadota</taxon>
        <taxon>Alphaproteobacteria</taxon>
        <taxon>OCS116 cluster</taxon>
    </lineage>
</organism>
<reference key="1">
    <citation type="submission" date="2017-08" db="EMBL/GenBank/DDBJ databases">
        <title>A dynamic microbial community with high functional redundancy inhabits the cold, oxic subseafloor aquifer.</title>
        <authorList>
            <person name="Tully B.J."/>
            <person name="Wheat C.G."/>
            <person name="Glazer B.T."/>
            <person name="Huber J.A."/>
        </authorList>
    </citation>
    <scope>NUCLEOTIDE SEQUENCE [LARGE SCALE GENOMIC DNA]</scope>
</reference>
<gene>
    <name evidence="2" type="ORF">COB13_11600</name>
</gene>
<comment type="caution">
    <text evidence="2">The sequence shown here is derived from an EMBL/GenBank/DDBJ whole genome shotgun (WGS) entry which is preliminary data.</text>
</comment>
<reference evidence="2" key="2">
    <citation type="journal article" date="2018" name="ISME J.">
        <title>A dynamic microbial community with high functional redundancy inhabits the cold, oxic subseafloor aquifer.</title>
        <authorList>
            <person name="Tully B.J."/>
            <person name="Wheat C.G."/>
            <person name="Glazer B.T."/>
            <person name="Huber J.A."/>
        </authorList>
    </citation>
    <scope>NUCLEOTIDE SEQUENCE</scope>
    <source>
        <strain evidence="2">NORP83</strain>
    </source>
</reference>
<name>A0A2A4YY15_9PROT</name>
<sequence length="349" mass="39734">MFVSLLIIAFVLAFWAAFQLQIITIFPNMGLWSVHNFEPKRWLLRLASANALVATYWQGDVPNWALGFIILTVFLLFMSFIIDNTKGFKALDPQFVTHYDSSPLADDTIVVGIELSDQTAIYYPIEQLVIPRHMINDTIDDVPLLLSFCAACRSCMAYNPVVDGQRLTFQVVAVWRRNMIMRDKQTGTLWQQATGEALYGKLKGAQLDYLGAQQMTKQDWLAAHPNSLHGAEASHAPKGRIPQHILHRMLKITNRFMAKGYTDIGNELPLRETVFGITLNGVSVAYPTSELSKKPNFTHQVGNQNLTIAYNVKTNQMSIKTEDGKNLPTQSHWWFGWKEFHPFTEIWRV</sequence>
<evidence type="ECO:0008006" key="3">
    <source>
        <dbReference type="Google" id="ProtNLM"/>
    </source>
</evidence>
<dbReference type="EMBL" id="NVUS01000015">
    <property type="protein sequence ID" value="PCI99550.1"/>
    <property type="molecule type" value="Genomic_DNA"/>
</dbReference>
<keyword evidence="1" id="KW-0812">Transmembrane</keyword>
<dbReference type="AlphaFoldDB" id="A0A2A4YY15"/>
<dbReference type="Pfam" id="PF11376">
    <property type="entry name" value="DUF3179"/>
    <property type="match status" value="1"/>
</dbReference>
<dbReference type="InterPro" id="IPR021516">
    <property type="entry name" value="DUF3179"/>
</dbReference>
<evidence type="ECO:0000313" key="2">
    <source>
        <dbReference type="EMBL" id="PCI99550.1"/>
    </source>
</evidence>
<accession>A0A2A4YY15</accession>
<feature type="transmembrane region" description="Helical" evidence="1">
    <location>
        <begin position="64"/>
        <end position="82"/>
    </location>
</feature>
<keyword evidence="1" id="KW-0472">Membrane</keyword>
<keyword evidence="1" id="KW-1133">Transmembrane helix</keyword>
<proteinExistence type="predicted"/>